<gene>
    <name evidence="1" type="ORF">EQG49_12905</name>
</gene>
<dbReference type="AlphaFoldDB" id="A0A4P6YWW8"/>
<evidence type="ECO:0000313" key="1">
    <source>
        <dbReference type="EMBL" id="QBO37296.1"/>
    </source>
</evidence>
<dbReference type="KEGG" id="wei:EQG49_12905"/>
<dbReference type="EMBL" id="CP037940">
    <property type="protein sequence ID" value="QBO37296.1"/>
    <property type="molecule type" value="Genomic_DNA"/>
</dbReference>
<dbReference type="RefSeq" id="WP_133364373.1">
    <property type="nucleotide sequence ID" value="NZ_CP037940.1"/>
</dbReference>
<reference evidence="2" key="1">
    <citation type="submission" date="2019-03" db="EMBL/GenBank/DDBJ databases">
        <title>Weissella sp. 26KH-42 Genome sequencing.</title>
        <authorList>
            <person name="Heo J."/>
            <person name="Kim S.-J."/>
            <person name="Kim J.-S."/>
            <person name="Hong S.-B."/>
            <person name="Kwon S.-W."/>
        </authorList>
    </citation>
    <scope>NUCLEOTIDE SEQUENCE [LARGE SCALE GENOMIC DNA]</scope>
    <source>
        <strain evidence="2">26KH-42</strain>
    </source>
</reference>
<sequence>MMKNQVTKEQIDKLMSNAEINVETVHSKVTIVTVKLPNGFVITEASGAVDAANYNAEIGKKVCLERIQNKLWELEGYALANDLLKSKESGE</sequence>
<evidence type="ECO:0000313" key="2">
    <source>
        <dbReference type="Proteomes" id="UP000292886"/>
    </source>
</evidence>
<dbReference type="InterPro" id="IPR025915">
    <property type="entry name" value="Phage_gp49_66"/>
</dbReference>
<dbReference type="Proteomes" id="UP000292886">
    <property type="component" value="Chromosome"/>
</dbReference>
<organism evidence="1 2">
    <name type="scientific">Periweissella cryptocerci</name>
    <dbReference type="NCBI Taxonomy" id="2506420"/>
    <lineage>
        <taxon>Bacteria</taxon>
        <taxon>Bacillati</taxon>
        <taxon>Bacillota</taxon>
        <taxon>Bacilli</taxon>
        <taxon>Lactobacillales</taxon>
        <taxon>Lactobacillaceae</taxon>
        <taxon>Periweissella</taxon>
    </lineage>
</organism>
<accession>A0A4P6YWW8</accession>
<keyword evidence="2" id="KW-1185">Reference proteome</keyword>
<proteinExistence type="predicted"/>
<protein>
    <submittedName>
        <fullName evidence="1">Uncharacterized protein</fullName>
    </submittedName>
</protein>
<dbReference type="OrthoDB" id="9806476at2"/>
<name>A0A4P6YWW8_9LACO</name>
<dbReference type="Pfam" id="PF13876">
    <property type="entry name" value="Phage_gp49_66"/>
    <property type="match status" value="1"/>
</dbReference>